<dbReference type="Gene3D" id="1.20.58.1910">
    <property type="match status" value="1"/>
</dbReference>
<dbReference type="Gene3D" id="1.10.472.50">
    <property type="entry name" value="HD-domain/PDEase-like"/>
    <property type="match status" value="1"/>
</dbReference>
<proteinExistence type="predicted"/>
<dbReference type="SUPFAM" id="SSF109604">
    <property type="entry name" value="HD-domain/PDEase-like"/>
    <property type="match status" value="1"/>
</dbReference>
<organism evidence="1">
    <name type="scientific">viral metagenome</name>
    <dbReference type="NCBI Taxonomy" id="1070528"/>
    <lineage>
        <taxon>unclassified sequences</taxon>
        <taxon>metagenomes</taxon>
        <taxon>organismal metagenomes</taxon>
    </lineage>
</organism>
<evidence type="ECO:0008006" key="2">
    <source>
        <dbReference type="Google" id="ProtNLM"/>
    </source>
</evidence>
<dbReference type="EMBL" id="MN740476">
    <property type="protein sequence ID" value="QHU28921.1"/>
    <property type="molecule type" value="Genomic_DNA"/>
</dbReference>
<name>A0A6C0LGV3_9ZZZZ</name>
<accession>A0A6C0LGV3</accession>
<dbReference type="PANTHER" id="PTHR33594">
    <property type="entry name" value="SUPERFAMILY HYDROLASE, PUTATIVE (AFU_ORTHOLOGUE AFUA_1G03035)-RELATED"/>
    <property type="match status" value="1"/>
</dbReference>
<evidence type="ECO:0000313" key="1">
    <source>
        <dbReference type="EMBL" id="QHU28921.1"/>
    </source>
</evidence>
<sequence>MSVISKDLTKLAKVLYKGRDTSHGIQHVSKVRDNAMLISRQLNITDSYRLIKIETAALFHDLWDHKYINPLSMEYKRAKDNFKYELKKRLFSDQEIKDIEIIIDNISLSREMELRRIDSLSSLKHLQLMRDIVSDADKLEMLGISGIERIVEFQMHKYPNTKSNELQNIVKKVYDTKISKFFDENYIKTEPGREMAKPLMQEMKNYIEIIN</sequence>
<protein>
    <recommendedName>
        <fullName evidence="2">HD domain-containing protein</fullName>
    </recommendedName>
</protein>
<dbReference type="AlphaFoldDB" id="A0A6C0LGV3"/>
<dbReference type="PANTHER" id="PTHR33594:SF1">
    <property type="entry name" value="HD_PDEASE DOMAIN-CONTAINING PROTEIN"/>
    <property type="match status" value="1"/>
</dbReference>
<reference evidence="1" key="1">
    <citation type="journal article" date="2020" name="Nature">
        <title>Giant virus diversity and host interactions through global metagenomics.</title>
        <authorList>
            <person name="Schulz F."/>
            <person name="Roux S."/>
            <person name="Paez-Espino D."/>
            <person name="Jungbluth S."/>
            <person name="Walsh D.A."/>
            <person name="Denef V.J."/>
            <person name="McMahon K.D."/>
            <person name="Konstantinidis K.T."/>
            <person name="Eloe-Fadrosh E.A."/>
            <person name="Kyrpides N.C."/>
            <person name="Woyke T."/>
        </authorList>
    </citation>
    <scope>NUCLEOTIDE SEQUENCE</scope>
    <source>
        <strain evidence="1">GVMAG-M-3300027791-30</strain>
    </source>
</reference>